<dbReference type="EMBL" id="FNTH01000001">
    <property type="protein sequence ID" value="SEE15440.1"/>
    <property type="molecule type" value="Genomic_DNA"/>
</dbReference>
<dbReference type="PROSITE" id="PS51387">
    <property type="entry name" value="FAD_PCMH"/>
    <property type="match status" value="1"/>
</dbReference>
<dbReference type="Gene3D" id="3.30.390.50">
    <property type="entry name" value="CO dehydrogenase flavoprotein, C-terminal domain"/>
    <property type="match status" value="1"/>
</dbReference>
<accession>A0A1H5GIG6</accession>
<keyword evidence="1" id="KW-0285">Flavoprotein</keyword>
<dbReference type="InterPro" id="IPR036318">
    <property type="entry name" value="FAD-bd_PCMH-like_sf"/>
</dbReference>
<dbReference type="InterPro" id="IPR016166">
    <property type="entry name" value="FAD-bd_PCMH"/>
</dbReference>
<dbReference type="InterPro" id="IPR005107">
    <property type="entry name" value="CO_DH_flav_C"/>
</dbReference>
<dbReference type="InterPro" id="IPR016169">
    <property type="entry name" value="FAD-bd_PCMH_sub2"/>
</dbReference>
<dbReference type="InterPro" id="IPR051312">
    <property type="entry name" value="Diverse_Substr_Oxidored"/>
</dbReference>
<name>A0A1H5GIG6_9BRAD</name>
<dbReference type="SUPFAM" id="SSF56176">
    <property type="entry name" value="FAD-binding/transporter-associated domain-like"/>
    <property type="match status" value="1"/>
</dbReference>
<evidence type="ECO:0000256" key="2">
    <source>
        <dbReference type="ARBA" id="ARBA00022827"/>
    </source>
</evidence>
<dbReference type="PANTHER" id="PTHR42659:SF2">
    <property type="entry name" value="XANTHINE DEHYDROGENASE SUBUNIT C-RELATED"/>
    <property type="match status" value="1"/>
</dbReference>
<dbReference type="Gene3D" id="3.30.465.10">
    <property type="match status" value="1"/>
</dbReference>
<feature type="domain" description="FAD-binding PCMH-type" evidence="4">
    <location>
        <begin position="14"/>
        <end position="189"/>
    </location>
</feature>
<evidence type="ECO:0000256" key="3">
    <source>
        <dbReference type="ARBA" id="ARBA00023002"/>
    </source>
</evidence>
<evidence type="ECO:0000313" key="5">
    <source>
        <dbReference type="EMBL" id="SEE15440.1"/>
    </source>
</evidence>
<dbReference type="Pfam" id="PF03450">
    <property type="entry name" value="CO_deh_flav_C"/>
    <property type="match status" value="1"/>
</dbReference>
<organism evidence="5 6">
    <name type="scientific">Bradyrhizobium erythrophlei</name>
    <dbReference type="NCBI Taxonomy" id="1437360"/>
    <lineage>
        <taxon>Bacteria</taxon>
        <taxon>Pseudomonadati</taxon>
        <taxon>Pseudomonadota</taxon>
        <taxon>Alphaproteobacteria</taxon>
        <taxon>Hyphomicrobiales</taxon>
        <taxon>Nitrobacteraceae</taxon>
        <taxon>Bradyrhizobium</taxon>
    </lineage>
</organism>
<dbReference type="Pfam" id="PF00941">
    <property type="entry name" value="FAD_binding_5"/>
    <property type="match status" value="1"/>
</dbReference>
<keyword evidence="2" id="KW-0274">FAD</keyword>
<dbReference type="SMART" id="SM01092">
    <property type="entry name" value="CO_deh_flav_C"/>
    <property type="match status" value="1"/>
</dbReference>
<dbReference type="InterPro" id="IPR036683">
    <property type="entry name" value="CO_DH_flav_C_dom_sf"/>
</dbReference>
<dbReference type="PANTHER" id="PTHR42659">
    <property type="entry name" value="XANTHINE DEHYDROGENASE SUBUNIT C-RELATED"/>
    <property type="match status" value="1"/>
</dbReference>
<dbReference type="Proteomes" id="UP000198992">
    <property type="component" value="Unassembled WGS sequence"/>
</dbReference>
<dbReference type="SUPFAM" id="SSF55447">
    <property type="entry name" value="CO dehydrogenase flavoprotein C-terminal domain-like"/>
    <property type="match status" value="1"/>
</dbReference>
<protein>
    <submittedName>
        <fullName evidence="5">Carbon-monoxide dehydrogenase medium subunit</fullName>
    </submittedName>
</protein>
<dbReference type="InterPro" id="IPR002346">
    <property type="entry name" value="Mopterin_DH_FAD-bd"/>
</dbReference>
<evidence type="ECO:0000256" key="1">
    <source>
        <dbReference type="ARBA" id="ARBA00022630"/>
    </source>
</evidence>
<evidence type="ECO:0000259" key="4">
    <source>
        <dbReference type="PROSITE" id="PS51387"/>
    </source>
</evidence>
<evidence type="ECO:0000313" key="6">
    <source>
        <dbReference type="Proteomes" id="UP000198992"/>
    </source>
</evidence>
<dbReference type="GO" id="GO:0016491">
    <property type="term" value="F:oxidoreductase activity"/>
    <property type="evidence" value="ECO:0007669"/>
    <property type="project" value="UniProtKB-KW"/>
</dbReference>
<gene>
    <name evidence="5" type="ORF">SAMN05444164_7105</name>
</gene>
<reference evidence="5 6" key="1">
    <citation type="submission" date="2016-10" db="EMBL/GenBank/DDBJ databases">
        <authorList>
            <person name="de Groot N.N."/>
        </authorList>
    </citation>
    <scope>NUCLEOTIDE SEQUENCE [LARGE SCALE GENOMIC DNA]</scope>
    <source>
        <strain evidence="5 6">MT12</strain>
    </source>
</reference>
<sequence>MMSGFPIQNSPVSARDAPASIYVAPSLAAALDALSEYGAAGAPLAGGTWIMRSPIRHEPLRSHYVAIGRIAELTAVRIGSDAIEIGAAVTHAALAAALAGLPEFAGLAAAAGGSANPAIRAMATIGGNLAASEFAAADCVPALLCLDADVDIWGRDGRERIGLAHFLAVRSTLAPGRLVTRIIAPRAERKTAHARLPLRRSGDYPVAIVSLSVSVDAANRVQTAQIAVGSVEPSARRWPRLEAALLGRPLDAAAAARTAAELTDEFVGRDSVDAPGWYRVSVLPGLVRRAAIAALGS</sequence>
<keyword evidence="3" id="KW-0560">Oxidoreductase</keyword>
<dbReference type="GO" id="GO:0071949">
    <property type="term" value="F:FAD binding"/>
    <property type="evidence" value="ECO:0007669"/>
    <property type="project" value="InterPro"/>
</dbReference>
<dbReference type="AlphaFoldDB" id="A0A1H5GIG6"/>
<proteinExistence type="predicted"/>